<dbReference type="OrthoDB" id="9810636at2"/>
<dbReference type="PANTHER" id="PTHR42953:SF8">
    <property type="entry name" value="ZINT DOMAIN-CONTAINING PROTEIN"/>
    <property type="match status" value="1"/>
</dbReference>
<dbReference type="RefSeq" id="WP_094887108.1">
    <property type="nucleotide sequence ID" value="NZ_NPMS01000011.1"/>
</dbReference>
<dbReference type="PROSITE" id="PS51257">
    <property type="entry name" value="PROKAR_LIPOPROTEIN"/>
    <property type="match status" value="1"/>
</dbReference>
<protein>
    <submittedName>
        <fullName evidence="3">Adhesin</fullName>
    </submittedName>
</protein>
<keyword evidence="4" id="KW-1185">Reference proteome</keyword>
<dbReference type="Proteomes" id="UP000216498">
    <property type="component" value="Unassembled WGS sequence"/>
</dbReference>
<feature type="region of interest" description="Disordered" evidence="1">
    <location>
        <begin position="131"/>
        <end position="183"/>
    </location>
</feature>
<keyword evidence="2" id="KW-0732">Signal</keyword>
<evidence type="ECO:0000313" key="4">
    <source>
        <dbReference type="Proteomes" id="UP000216498"/>
    </source>
</evidence>
<dbReference type="Gene3D" id="3.40.50.1980">
    <property type="entry name" value="Nitrogenase molybdenum iron protein domain"/>
    <property type="match status" value="2"/>
</dbReference>
<dbReference type="InterPro" id="IPR050492">
    <property type="entry name" value="Bact_metal-bind_prot9"/>
</dbReference>
<gene>
    <name evidence="3" type="ORF">CIL03_17135</name>
</gene>
<organism evidence="3 4">
    <name type="scientific">Virgibacillus indicus</name>
    <dbReference type="NCBI Taxonomy" id="2024554"/>
    <lineage>
        <taxon>Bacteria</taxon>
        <taxon>Bacillati</taxon>
        <taxon>Bacillota</taxon>
        <taxon>Bacilli</taxon>
        <taxon>Bacillales</taxon>
        <taxon>Bacillaceae</taxon>
        <taxon>Virgibacillus</taxon>
    </lineage>
</organism>
<feature type="signal peptide" evidence="2">
    <location>
        <begin position="1"/>
        <end position="21"/>
    </location>
</feature>
<dbReference type="PANTHER" id="PTHR42953">
    <property type="entry name" value="HIGH-AFFINITY ZINC UPTAKE SYSTEM PROTEIN ZNUA-RELATED"/>
    <property type="match status" value="1"/>
</dbReference>
<evidence type="ECO:0000313" key="3">
    <source>
        <dbReference type="EMBL" id="OZU87319.1"/>
    </source>
</evidence>
<proteinExistence type="predicted"/>
<dbReference type="InterPro" id="IPR006127">
    <property type="entry name" value="ZnuA-like"/>
</dbReference>
<dbReference type="GO" id="GO:0046872">
    <property type="term" value="F:metal ion binding"/>
    <property type="evidence" value="ECO:0007669"/>
    <property type="project" value="InterPro"/>
</dbReference>
<sequence length="354" mass="40294">MKVCKVLSVLFLLGFVMLGCALNEEAFKEMKGSNQQNLKVSTTLYPFQFIVEEIGGEKISVETVYPPGADAHTYEPTSKEMAEIAKSDAFIYLGAGMEGFAESAADALKNQEVKLIEIGRQDELFHEAEVKHTQEDGEETHENKDVKHNHNGEGHHHGKAGHDNKKDDSHQHKDHSHHVHGDHDPHIWLDPLRMIEIAEIIKEELIELNPEEEAAYDKNFNELKAELTKLDETFIRTLEDKKNKHILVAHAAFGYWEERYGIEQLPISGLSPSSEPSQKELTNVIDQAKQYELDYILFEQNSSSRVSEIIQEQIYAEALTIHNLSVLTEKDTNNNEDYISLMNYNLDVLDKAMD</sequence>
<feature type="chain" id="PRO_5039383395" evidence="2">
    <location>
        <begin position="22"/>
        <end position="354"/>
    </location>
</feature>
<evidence type="ECO:0000256" key="2">
    <source>
        <dbReference type="SAM" id="SignalP"/>
    </source>
</evidence>
<evidence type="ECO:0000256" key="1">
    <source>
        <dbReference type="SAM" id="MobiDB-lite"/>
    </source>
</evidence>
<accession>A0A265N793</accession>
<dbReference type="EMBL" id="NPMS01000011">
    <property type="protein sequence ID" value="OZU87319.1"/>
    <property type="molecule type" value="Genomic_DNA"/>
</dbReference>
<feature type="compositionally biased region" description="Basic and acidic residues" evidence="1">
    <location>
        <begin position="131"/>
        <end position="171"/>
    </location>
</feature>
<dbReference type="Pfam" id="PF01297">
    <property type="entry name" value="ZnuA"/>
    <property type="match status" value="1"/>
</dbReference>
<dbReference type="GO" id="GO:0030001">
    <property type="term" value="P:metal ion transport"/>
    <property type="evidence" value="ECO:0007669"/>
    <property type="project" value="InterPro"/>
</dbReference>
<dbReference type="AlphaFoldDB" id="A0A265N793"/>
<name>A0A265N793_9BACI</name>
<dbReference type="SUPFAM" id="SSF53807">
    <property type="entry name" value="Helical backbone' metal receptor"/>
    <property type="match status" value="1"/>
</dbReference>
<comment type="caution">
    <text evidence="3">The sequence shown here is derived from an EMBL/GenBank/DDBJ whole genome shotgun (WGS) entry which is preliminary data.</text>
</comment>
<reference evidence="3 4" key="1">
    <citation type="submission" date="2017-08" db="EMBL/GenBank/DDBJ databases">
        <title>Virgibacillus indicus sp. nov. and Virgibacillus profoundi sp. nov, two moderately halophilic bacteria isolated from marine sediment by using the Microfluidic Streak Plate.</title>
        <authorList>
            <person name="Xu B."/>
            <person name="Hu B."/>
            <person name="Wang J."/>
            <person name="Zhu Y."/>
            <person name="Huang L."/>
            <person name="Du W."/>
            <person name="Huang Y."/>
        </authorList>
    </citation>
    <scope>NUCLEOTIDE SEQUENCE [LARGE SCALE GENOMIC DNA]</scope>
    <source>
        <strain evidence="3 4">IO3-P2-C2</strain>
    </source>
</reference>